<name>F0W8M7_9STRA</name>
<feature type="compositionally biased region" description="Polar residues" evidence="1">
    <location>
        <begin position="56"/>
        <end position="79"/>
    </location>
</feature>
<feature type="chain" id="PRO_5003263352" evidence="2">
    <location>
        <begin position="18"/>
        <end position="450"/>
    </location>
</feature>
<keyword evidence="2" id="KW-0732">Signal</keyword>
<proteinExistence type="predicted"/>
<dbReference type="HOGENOM" id="CLU_049260_0_0_1"/>
<evidence type="ECO:0000256" key="2">
    <source>
        <dbReference type="SAM" id="SignalP"/>
    </source>
</evidence>
<organism evidence="3">
    <name type="scientific">Albugo laibachii Nc14</name>
    <dbReference type="NCBI Taxonomy" id="890382"/>
    <lineage>
        <taxon>Eukaryota</taxon>
        <taxon>Sar</taxon>
        <taxon>Stramenopiles</taxon>
        <taxon>Oomycota</taxon>
        <taxon>Peronosporomycetes</taxon>
        <taxon>Albuginales</taxon>
        <taxon>Albuginaceae</taxon>
        <taxon>Albugo</taxon>
    </lineage>
</organism>
<dbReference type="AlphaFoldDB" id="F0W8M7"/>
<evidence type="ECO:0000256" key="1">
    <source>
        <dbReference type="SAM" id="MobiDB-lite"/>
    </source>
</evidence>
<reference evidence="3" key="2">
    <citation type="submission" date="2011-02" db="EMBL/GenBank/DDBJ databases">
        <authorList>
            <person name="MacLean D."/>
        </authorList>
    </citation>
    <scope>NUCLEOTIDE SEQUENCE</scope>
</reference>
<dbReference type="EMBL" id="FR824080">
    <property type="protein sequence ID" value="CCA17483.1"/>
    <property type="molecule type" value="Genomic_DNA"/>
</dbReference>
<feature type="signal peptide" evidence="2">
    <location>
        <begin position="1"/>
        <end position="17"/>
    </location>
</feature>
<evidence type="ECO:0000313" key="3">
    <source>
        <dbReference type="EMBL" id="CCA17483.1"/>
    </source>
</evidence>
<sequence length="450" mass="49746">MALFALLCILLFGTCTAQQFQENNQSNAIESSPTNASIPSSNTLTTPPSEPIGTLPNPTTQATPTALRSDTNVNKSTPESPLPLQVKPAETKPTIITYPADSHFSVCPVVAEFQHEKDDIPLSEKKAEIKDQLMTSFVLAHPSLTLWDYFKLENQKDQADFMLLPASEQRKRVILGILDFATNTVIDLAKFAVAAFAWFVKLLRHPAVGYLEVHDFFVEFKQNCVVLANMFKLHPKKTTKDLVGGFMLNIKHHPEEFTAESVLLLTGGMAVIHGLIGVAESLFAGVSSAVTNTILSVLVFIHIIDDPILIVMPILKRAVGTAQAIQGDPASPNAAITYDPIAPLPTCKIPPQSRMRFSTRDLCIARVERVRVALFGTMKRLAQMTKYERVEAYKRMHDIICCYIPSNTFEVSVPKMVNGMPTGEMVNQAIMMQKCDQLQGTYPFEPPFNP</sequence>
<feature type="region of interest" description="Disordered" evidence="1">
    <location>
        <begin position="26"/>
        <end position="88"/>
    </location>
</feature>
<gene>
    <name evidence="3" type="primary">AlNc14C35G3152</name>
    <name evidence="3" type="ORF">ALNC14_036260</name>
</gene>
<protein>
    <submittedName>
        <fullName evidence="3">Uncharacterized protein AlNc14C35G3152</fullName>
    </submittedName>
</protein>
<accession>F0W8M7</accession>
<reference evidence="3" key="1">
    <citation type="journal article" date="2011" name="PLoS Biol.">
        <title>Gene gain and loss during evolution of obligate parasitism in the white rust pathogen of Arabidopsis thaliana.</title>
        <authorList>
            <person name="Kemen E."/>
            <person name="Gardiner A."/>
            <person name="Schultz-Larsen T."/>
            <person name="Kemen A.C."/>
            <person name="Balmuth A.L."/>
            <person name="Robert-Seilaniantz A."/>
            <person name="Bailey K."/>
            <person name="Holub E."/>
            <person name="Studholme D.J."/>
            <person name="Maclean D."/>
            <person name="Jones J.D."/>
        </authorList>
    </citation>
    <scope>NUCLEOTIDE SEQUENCE</scope>
</reference>
<feature type="compositionally biased region" description="Polar residues" evidence="1">
    <location>
        <begin position="26"/>
        <end position="47"/>
    </location>
</feature>